<dbReference type="Gene3D" id="1.10.238.20">
    <property type="entry name" value="Pheromone/general odorant binding protein domain"/>
    <property type="match status" value="1"/>
</dbReference>
<dbReference type="InterPro" id="IPR036728">
    <property type="entry name" value="PBP_GOBP_sf"/>
</dbReference>
<dbReference type="OrthoDB" id="6595846at2759"/>
<evidence type="ECO:0000256" key="2">
    <source>
        <dbReference type="SAM" id="SignalP"/>
    </source>
</evidence>
<dbReference type="PANTHER" id="PTHR11857:SF42">
    <property type="entry name" value="GENERAL ODORANT-BINDING PROTEIN 19D-RELATED"/>
    <property type="match status" value="1"/>
</dbReference>
<reference evidence="3" key="1">
    <citation type="submission" date="2014-11" db="EMBL/GenBank/DDBJ databases">
        <authorList>
            <person name="Geib S."/>
        </authorList>
    </citation>
    <scope>NUCLEOTIDE SEQUENCE</scope>
</reference>
<dbReference type="RefSeq" id="XP_011187246.2">
    <property type="nucleotide sequence ID" value="XM_011188944.3"/>
</dbReference>
<accession>A0A0A1X2M0</accession>
<keyword evidence="1 2" id="KW-0732">Signal</keyword>
<protein>
    <submittedName>
        <fullName evidence="3">Pheromone-binding protein-related protein 5</fullName>
    </submittedName>
</protein>
<dbReference type="PANTHER" id="PTHR11857">
    <property type="entry name" value="ODORANT BINDING PROTEIN-RELATED"/>
    <property type="match status" value="1"/>
</dbReference>
<dbReference type="CTD" id="105215161"/>
<dbReference type="GO" id="GO:0005615">
    <property type="term" value="C:extracellular space"/>
    <property type="evidence" value="ECO:0007669"/>
    <property type="project" value="TreeGrafter"/>
</dbReference>
<feature type="signal peptide" evidence="2">
    <location>
        <begin position="1"/>
        <end position="20"/>
    </location>
</feature>
<organism evidence="3">
    <name type="scientific">Zeugodacus cucurbitae</name>
    <name type="common">Melon fruit fly</name>
    <name type="synonym">Bactrocera cucurbitae</name>
    <dbReference type="NCBI Taxonomy" id="28588"/>
    <lineage>
        <taxon>Eukaryota</taxon>
        <taxon>Metazoa</taxon>
        <taxon>Ecdysozoa</taxon>
        <taxon>Arthropoda</taxon>
        <taxon>Hexapoda</taxon>
        <taxon>Insecta</taxon>
        <taxon>Pterygota</taxon>
        <taxon>Neoptera</taxon>
        <taxon>Endopterygota</taxon>
        <taxon>Diptera</taxon>
        <taxon>Brachycera</taxon>
        <taxon>Muscomorpha</taxon>
        <taxon>Tephritoidea</taxon>
        <taxon>Tephritidae</taxon>
        <taxon>Zeugodacus</taxon>
        <taxon>Zeugodacus</taxon>
    </lineage>
</organism>
<dbReference type="GeneID" id="105215161"/>
<dbReference type="GO" id="GO:0007608">
    <property type="term" value="P:sensory perception of smell"/>
    <property type="evidence" value="ECO:0007669"/>
    <property type="project" value="TreeGrafter"/>
</dbReference>
<dbReference type="EMBL" id="GBXI01009161">
    <property type="protein sequence ID" value="JAD05131.1"/>
    <property type="molecule type" value="Transcribed_RNA"/>
</dbReference>
<feature type="chain" id="PRO_5001994460" evidence="2">
    <location>
        <begin position="21"/>
        <end position="143"/>
    </location>
</feature>
<dbReference type="InterPro" id="IPR006170">
    <property type="entry name" value="PBP/GOBP"/>
</dbReference>
<dbReference type="AlphaFoldDB" id="A0A0A1X2M0"/>
<evidence type="ECO:0000313" key="3">
    <source>
        <dbReference type="EMBL" id="JAD05131.1"/>
    </source>
</evidence>
<dbReference type="SMART" id="SM00708">
    <property type="entry name" value="PhBP"/>
    <property type="match status" value="1"/>
</dbReference>
<dbReference type="CDD" id="cd23992">
    <property type="entry name" value="PBP_GOBP"/>
    <property type="match status" value="1"/>
</dbReference>
<proteinExistence type="predicted"/>
<evidence type="ECO:0000256" key="1">
    <source>
        <dbReference type="ARBA" id="ARBA00022729"/>
    </source>
</evidence>
<dbReference type="GO" id="GO:0005549">
    <property type="term" value="F:odorant binding"/>
    <property type="evidence" value="ECO:0007669"/>
    <property type="project" value="InterPro"/>
</dbReference>
<gene>
    <name evidence="3" type="primary">Pbprp5_0</name>
    <name evidence="3" type="ORF">g.6145</name>
</gene>
<dbReference type="Pfam" id="PF01395">
    <property type="entry name" value="PBP_GOBP"/>
    <property type="match status" value="1"/>
</dbReference>
<name>A0A0A1X2M0_ZEUCU</name>
<sequence>MKYFVVCLAIFSLVISHTEAQELLEKIKQIAEECKGQVGASDDDVTRMLKYEPATNDKAKCLQACIMKQFGILDDNNKLVEAGAMAYIKSLAAGDAELEKLSTEVYNECKNTPASSNECEYAEAVRVCTIENSKSKGIKILPQ</sequence>
<dbReference type="SMR" id="A0A0A1X2M0"/>
<reference evidence="3" key="2">
    <citation type="journal article" date="2015" name="Gigascience">
        <title>Reconstructing a comprehensive transcriptome assembly of a white-pupal translocated strain of the pest fruit fly Bactrocera cucurbitae.</title>
        <authorList>
            <person name="Sim S.B."/>
            <person name="Calla B."/>
            <person name="Hall B."/>
            <person name="DeRego T."/>
            <person name="Geib S.M."/>
        </authorList>
    </citation>
    <scope>NUCLEOTIDE SEQUENCE</scope>
</reference>
<dbReference type="SUPFAM" id="SSF47565">
    <property type="entry name" value="Insect pheromone/odorant-binding proteins"/>
    <property type="match status" value="1"/>
</dbReference>